<evidence type="ECO:0000313" key="2">
    <source>
        <dbReference type="EMBL" id="MPC88572.1"/>
    </source>
</evidence>
<sequence>MMAMASLNCQSRPHRHRHSRGKFDEDSIQHFQSGTSHPPPPPPPLTPLPPASYPVKRCLKEVVGLSSEVMVRILKRLGFSPELFPKVTETVNQFLHLFFFN</sequence>
<dbReference type="AlphaFoldDB" id="A0A5B7IXB6"/>
<proteinExistence type="predicted"/>
<protein>
    <submittedName>
        <fullName evidence="2">Uncharacterized protein</fullName>
    </submittedName>
</protein>
<comment type="caution">
    <text evidence="2">The sequence shown here is derived from an EMBL/GenBank/DDBJ whole genome shotgun (WGS) entry which is preliminary data.</text>
</comment>
<keyword evidence="3" id="KW-1185">Reference proteome</keyword>
<dbReference type="EMBL" id="VSRR010078205">
    <property type="protein sequence ID" value="MPC88572.1"/>
    <property type="molecule type" value="Genomic_DNA"/>
</dbReference>
<evidence type="ECO:0000313" key="3">
    <source>
        <dbReference type="Proteomes" id="UP000324222"/>
    </source>
</evidence>
<evidence type="ECO:0000256" key="1">
    <source>
        <dbReference type="SAM" id="MobiDB-lite"/>
    </source>
</evidence>
<feature type="compositionally biased region" description="Pro residues" evidence="1">
    <location>
        <begin position="37"/>
        <end position="51"/>
    </location>
</feature>
<reference evidence="2 3" key="1">
    <citation type="submission" date="2019-05" db="EMBL/GenBank/DDBJ databases">
        <title>Another draft genome of Portunus trituberculatus and its Hox gene families provides insights of decapod evolution.</title>
        <authorList>
            <person name="Jeong J.-H."/>
            <person name="Song I."/>
            <person name="Kim S."/>
            <person name="Choi T."/>
            <person name="Kim D."/>
            <person name="Ryu S."/>
            <person name="Kim W."/>
        </authorList>
    </citation>
    <scope>NUCLEOTIDE SEQUENCE [LARGE SCALE GENOMIC DNA]</scope>
    <source>
        <tissue evidence="2">Muscle</tissue>
    </source>
</reference>
<dbReference type="Proteomes" id="UP000324222">
    <property type="component" value="Unassembled WGS sequence"/>
</dbReference>
<gene>
    <name evidence="2" type="ORF">E2C01_083484</name>
</gene>
<name>A0A5B7IXB6_PORTR</name>
<organism evidence="2 3">
    <name type="scientific">Portunus trituberculatus</name>
    <name type="common">Swimming crab</name>
    <name type="synonym">Neptunus trituberculatus</name>
    <dbReference type="NCBI Taxonomy" id="210409"/>
    <lineage>
        <taxon>Eukaryota</taxon>
        <taxon>Metazoa</taxon>
        <taxon>Ecdysozoa</taxon>
        <taxon>Arthropoda</taxon>
        <taxon>Crustacea</taxon>
        <taxon>Multicrustacea</taxon>
        <taxon>Malacostraca</taxon>
        <taxon>Eumalacostraca</taxon>
        <taxon>Eucarida</taxon>
        <taxon>Decapoda</taxon>
        <taxon>Pleocyemata</taxon>
        <taxon>Brachyura</taxon>
        <taxon>Eubrachyura</taxon>
        <taxon>Portunoidea</taxon>
        <taxon>Portunidae</taxon>
        <taxon>Portuninae</taxon>
        <taxon>Portunus</taxon>
    </lineage>
</organism>
<accession>A0A5B7IXB6</accession>
<feature type="region of interest" description="Disordered" evidence="1">
    <location>
        <begin position="1"/>
        <end position="51"/>
    </location>
</feature>